<dbReference type="PANTHER" id="PTHR42798:SF4">
    <property type="entry name" value="ABC TRANSPORTER DOMAIN-CONTAINING PROTEIN"/>
    <property type="match status" value="1"/>
</dbReference>
<dbReference type="PANTHER" id="PTHR42798">
    <property type="entry name" value="LIPOPROTEIN-RELEASING SYSTEM ATP-BINDING PROTEIN LOLD"/>
    <property type="match status" value="1"/>
</dbReference>
<organism evidence="2 3">
    <name type="scientific">Butyricicoccus intestinisimiae</name>
    <dbReference type="NCBI Taxonomy" id="2841509"/>
    <lineage>
        <taxon>Bacteria</taxon>
        <taxon>Bacillati</taxon>
        <taxon>Bacillota</taxon>
        <taxon>Clostridia</taxon>
        <taxon>Eubacteriales</taxon>
        <taxon>Butyricicoccaceae</taxon>
        <taxon>Butyricicoccus</taxon>
    </lineage>
</organism>
<proteinExistence type="predicted"/>
<evidence type="ECO:0000313" key="2">
    <source>
        <dbReference type="EMBL" id="MBU5489380.1"/>
    </source>
</evidence>
<feature type="domain" description="ABC transporter" evidence="1">
    <location>
        <begin position="3"/>
        <end position="209"/>
    </location>
</feature>
<accession>A0ABS6EPF8</accession>
<keyword evidence="3" id="KW-1185">Reference proteome</keyword>
<protein>
    <submittedName>
        <fullName evidence="2">Bacteriocin export ABC transporter</fullName>
    </submittedName>
</protein>
<dbReference type="PROSITE" id="PS00211">
    <property type="entry name" value="ABC_TRANSPORTER_1"/>
    <property type="match status" value="1"/>
</dbReference>
<name>A0ABS6EPF8_9FIRM</name>
<dbReference type="Pfam" id="PF00005">
    <property type="entry name" value="ABC_tran"/>
    <property type="match status" value="1"/>
</dbReference>
<evidence type="ECO:0000313" key="3">
    <source>
        <dbReference type="Proteomes" id="UP000783588"/>
    </source>
</evidence>
<dbReference type="SMART" id="SM00382">
    <property type="entry name" value="AAA"/>
    <property type="match status" value="1"/>
</dbReference>
<comment type="caution">
    <text evidence="2">The sequence shown here is derived from an EMBL/GenBank/DDBJ whole genome shotgun (WGS) entry which is preliminary data.</text>
</comment>
<reference evidence="2 3" key="1">
    <citation type="submission" date="2021-06" db="EMBL/GenBank/DDBJ databases">
        <authorList>
            <person name="Sun Q."/>
            <person name="Li D."/>
        </authorList>
    </citation>
    <scope>NUCLEOTIDE SEQUENCE [LARGE SCALE GENOMIC DNA]</scope>
    <source>
        <strain evidence="2 3">MSJd-7</strain>
    </source>
</reference>
<dbReference type="InterPro" id="IPR003593">
    <property type="entry name" value="AAA+_ATPase"/>
</dbReference>
<dbReference type="EMBL" id="JAHLQI010000001">
    <property type="protein sequence ID" value="MBU5489380.1"/>
    <property type="molecule type" value="Genomic_DNA"/>
</dbReference>
<dbReference type="InterPro" id="IPR017871">
    <property type="entry name" value="ABC_transporter-like_CS"/>
</dbReference>
<dbReference type="PROSITE" id="PS50893">
    <property type="entry name" value="ABC_TRANSPORTER_2"/>
    <property type="match status" value="1"/>
</dbReference>
<dbReference type="InterPro" id="IPR003439">
    <property type="entry name" value="ABC_transporter-like_ATP-bd"/>
</dbReference>
<dbReference type="InterPro" id="IPR019895">
    <property type="entry name" value="L_ocin_972_ABC"/>
</dbReference>
<sequence>MPIILKDINKSFGSHNILTNFNLIIGDGDMLSITGGSGKGKSTLLNIIGLLEPYQSGGLLFNDIRNPKINSKQATLLRRNTIGYLFQNFALMENCTVEENLNWALAYQHVKNKKKCIGEALERVNLPAEMMKQKVVELSGGEQQRVAIARLFLKPCQVVLADEPTGSLDPSNRDLVISLLHQLHDDGKTVVIVTHDMMVANSCPKRLEL</sequence>
<dbReference type="NCBIfam" id="TIGR03608">
    <property type="entry name" value="L_ocin_972_ABC"/>
    <property type="match status" value="1"/>
</dbReference>
<evidence type="ECO:0000259" key="1">
    <source>
        <dbReference type="PROSITE" id="PS50893"/>
    </source>
</evidence>
<gene>
    <name evidence="2" type="ORF">KQI75_01840</name>
</gene>
<dbReference type="RefSeq" id="WP_216468979.1">
    <property type="nucleotide sequence ID" value="NZ_JAHLQI010000001.1"/>
</dbReference>
<dbReference type="Proteomes" id="UP000783588">
    <property type="component" value="Unassembled WGS sequence"/>
</dbReference>